<dbReference type="InterPro" id="IPR011032">
    <property type="entry name" value="GroES-like_sf"/>
</dbReference>
<feature type="non-terminal residue" evidence="10">
    <location>
        <position position="1"/>
    </location>
</feature>
<evidence type="ECO:0000256" key="1">
    <source>
        <dbReference type="ARBA" id="ARBA00001947"/>
    </source>
</evidence>
<evidence type="ECO:0000313" key="11">
    <source>
        <dbReference type="Proteomes" id="UP000469558"/>
    </source>
</evidence>
<dbReference type="Pfam" id="PF00107">
    <property type="entry name" value="ADH_zinc_N"/>
    <property type="match status" value="1"/>
</dbReference>
<dbReference type="PROSITE" id="PS00059">
    <property type="entry name" value="ADH_ZINC"/>
    <property type="match status" value="1"/>
</dbReference>
<protein>
    <submittedName>
        <fullName evidence="10">S-(Hydroxymethyl)glutathione dehydrogenase</fullName>
    </submittedName>
</protein>
<dbReference type="AlphaFoldDB" id="A0A8T9CFR9"/>
<feature type="domain" description="Alcohol dehydrogenase-like N-terminal" evidence="9">
    <location>
        <begin position="36"/>
        <end position="135"/>
    </location>
</feature>
<dbReference type="InterPro" id="IPR013154">
    <property type="entry name" value="ADH-like_N"/>
</dbReference>
<keyword evidence="5" id="KW-0560">Oxidoreductase</keyword>
<dbReference type="SUPFAM" id="SSF50129">
    <property type="entry name" value="GroES-like"/>
    <property type="match status" value="1"/>
</dbReference>
<reference evidence="10 11" key="1">
    <citation type="submission" date="2018-05" db="EMBL/GenBank/DDBJ databases">
        <title>Genome sequencing and assembly of the regulated plant pathogen Lachnellula willkommii and related sister species for the development of diagnostic species identification markers.</title>
        <authorList>
            <person name="Giroux E."/>
            <person name="Bilodeau G."/>
        </authorList>
    </citation>
    <scope>NUCLEOTIDE SEQUENCE [LARGE SCALE GENOMIC DNA]</scope>
    <source>
        <strain evidence="10 11">CBS 268.59</strain>
    </source>
</reference>
<dbReference type="GO" id="GO:0016491">
    <property type="term" value="F:oxidoreductase activity"/>
    <property type="evidence" value="ECO:0007669"/>
    <property type="project" value="UniProtKB-KW"/>
</dbReference>
<evidence type="ECO:0000256" key="2">
    <source>
        <dbReference type="ARBA" id="ARBA00008072"/>
    </source>
</evidence>
<comment type="cofactor">
    <cofactor evidence="1 7">
        <name>Zn(2+)</name>
        <dbReference type="ChEBI" id="CHEBI:29105"/>
    </cofactor>
</comment>
<comment type="caution">
    <text evidence="10">The sequence shown here is derived from an EMBL/GenBank/DDBJ whole genome shotgun (WGS) entry which is preliminary data.</text>
</comment>
<evidence type="ECO:0000259" key="8">
    <source>
        <dbReference type="Pfam" id="PF00107"/>
    </source>
</evidence>
<dbReference type="Pfam" id="PF08240">
    <property type="entry name" value="ADH_N"/>
    <property type="match status" value="1"/>
</dbReference>
<sequence length="385" mass="41425">MSDIKSGKMKAVRWEGQPYSVSVESVDIPKITNSLDAIVRITSSAICGSDLHVYRGRAPTTPPLTFGHENIGIVAEVGNDITTLKKGDRVVVTGILLKATDNGESALEGVLGLGGFAGFPQFDGGQAEFMRVPFANENLLIVPPGDSHELDYLLLADIWPTAVWALDCAGQVFGDTVVVFGAGPVGLLCVYSALLRGAARVYSVDNVPKRLAKAHKMGAIPINFSDVDPVAEILRREPGGVDRCVDLVGSEAIDSKGDSAPNIIINWAIGLTRFYGGIGLVGVYLPQDLKPTSPEESRGFLSIPIGDFFLKGLSMKGGAVDIRKYQEPLKALIEKRGAKPSFVFDKEYKIEEGAKAYHDFATHTIIKPVFRFKHSHETEKGVTNG</sequence>
<organism evidence="10 11">
    <name type="scientific">Lachnellula suecica</name>
    <dbReference type="NCBI Taxonomy" id="602035"/>
    <lineage>
        <taxon>Eukaryota</taxon>
        <taxon>Fungi</taxon>
        <taxon>Dikarya</taxon>
        <taxon>Ascomycota</taxon>
        <taxon>Pezizomycotina</taxon>
        <taxon>Leotiomycetes</taxon>
        <taxon>Helotiales</taxon>
        <taxon>Lachnaceae</taxon>
        <taxon>Lachnellula</taxon>
    </lineage>
</organism>
<evidence type="ECO:0000313" key="10">
    <source>
        <dbReference type="EMBL" id="TVY84418.1"/>
    </source>
</evidence>
<keyword evidence="11" id="KW-1185">Reference proteome</keyword>
<evidence type="ECO:0000256" key="4">
    <source>
        <dbReference type="ARBA" id="ARBA00022833"/>
    </source>
</evidence>
<dbReference type="PANTHER" id="PTHR42813">
    <property type="entry name" value="ZINC-TYPE ALCOHOL DEHYDROGENASE-LIKE"/>
    <property type="match status" value="1"/>
</dbReference>
<dbReference type="SUPFAM" id="SSF51735">
    <property type="entry name" value="NAD(P)-binding Rossmann-fold domains"/>
    <property type="match status" value="1"/>
</dbReference>
<evidence type="ECO:0000259" key="9">
    <source>
        <dbReference type="Pfam" id="PF08240"/>
    </source>
</evidence>
<evidence type="ECO:0000256" key="6">
    <source>
        <dbReference type="ARBA" id="ARBA00023027"/>
    </source>
</evidence>
<accession>A0A8T9CFR9</accession>
<evidence type="ECO:0000256" key="5">
    <source>
        <dbReference type="ARBA" id="ARBA00023002"/>
    </source>
</evidence>
<dbReference type="Gene3D" id="3.90.180.10">
    <property type="entry name" value="Medium-chain alcohol dehydrogenases, catalytic domain"/>
    <property type="match status" value="1"/>
</dbReference>
<dbReference type="EMBL" id="QGMK01000087">
    <property type="protein sequence ID" value="TVY84418.1"/>
    <property type="molecule type" value="Genomic_DNA"/>
</dbReference>
<dbReference type="GO" id="GO:0008270">
    <property type="term" value="F:zinc ion binding"/>
    <property type="evidence" value="ECO:0007669"/>
    <property type="project" value="InterPro"/>
</dbReference>
<evidence type="ECO:0000256" key="7">
    <source>
        <dbReference type="RuleBase" id="RU361277"/>
    </source>
</evidence>
<feature type="domain" description="Alcohol dehydrogenase-like C-terminal" evidence="8">
    <location>
        <begin position="184"/>
        <end position="253"/>
    </location>
</feature>
<dbReference type="InterPro" id="IPR013149">
    <property type="entry name" value="ADH-like_C"/>
</dbReference>
<dbReference type="InterPro" id="IPR036291">
    <property type="entry name" value="NAD(P)-bd_dom_sf"/>
</dbReference>
<dbReference type="Proteomes" id="UP000469558">
    <property type="component" value="Unassembled WGS sequence"/>
</dbReference>
<name>A0A8T9CFR9_9HELO</name>
<dbReference type="Gene3D" id="3.40.50.720">
    <property type="entry name" value="NAD(P)-binding Rossmann-like Domain"/>
    <property type="match status" value="1"/>
</dbReference>
<gene>
    <name evidence="10" type="primary">fdh_0</name>
    <name evidence="10" type="ORF">LSUE1_G000452</name>
</gene>
<dbReference type="OrthoDB" id="3941538at2759"/>
<proteinExistence type="inferred from homology"/>
<comment type="similarity">
    <text evidence="2 7">Belongs to the zinc-containing alcohol dehydrogenase family.</text>
</comment>
<dbReference type="PANTHER" id="PTHR42813:SF3">
    <property type="entry name" value="GLUTATHIONE-INDEPENDENT FORMALDEHYDE DEHYDROGENASE"/>
    <property type="match status" value="1"/>
</dbReference>
<dbReference type="InterPro" id="IPR002328">
    <property type="entry name" value="ADH_Zn_CS"/>
</dbReference>
<evidence type="ECO:0000256" key="3">
    <source>
        <dbReference type="ARBA" id="ARBA00022723"/>
    </source>
</evidence>
<keyword evidence="4 7" id="KW-0862">Zinc</keyword>
<keyword evidence="6" id="KW-0520">NAD</keyword>
<keyword evidence="3 7" id="KW-0479">Metal-binding</keyword>